<evidence type="ECO:0000259" key="1">
    <source>
        <dbReference type="Pfam" id="PF08530"/>
    </source>
</evidence>
<sequence length="112" mass="11690">MTAGYADDSALASRSDVLTFTSEPLTTELEVAGSPLVELGHSSDNPFADLFVRVSEGDAQGRSRNVSDGFVRLHPSAPQGLKAFFGGVETAGFTEADDLAVVEEVVFAPRGG</sequence>
<reference evidence="2 3" key="1">
    <citation type="submission" date="2020-08" db="EMBL/GenBank/DDBJ databases">
        <title>Genomic Encyclopedia of Type Strains, Phase IV (KMG-IV): sequencing the most valuable type-strain genomes for metagenomic binning, comparative biology and taxonomic classification.</title>
        <authorList>
            <person name="Goeker M."/>
        </authorList>
    </citation>
    <scope>NUCLEOTIDE SEQUENCE [LARGE SCALE GENOMIC DNA]</scope>
    <source>
        <strain evidence="2 3">DSM 45385</strain>
    </source>
</reference>
<dbReference type="EMBL" id="JACHIN010000018">
    <property type="protein sequence ID" value="MBB5083608.1"/>
    <property type="molecule type" value="Genomic_DNA"/>
</dbReference>
<dbReference type="GO" id="GO:0008239">
    <property type="term" value="F:dipeptidyl-peptidase activity"/>
    <property type="evidence" value="ECO:0007669"/>
    <property type="project" value="InterPro"/>
</dbReference>
<dbReference type="InterPro" id="IPR008979">
    <property type="entry name" value="Galactose-bd-like_sf"/>
</dbReference>
<dbReference type="Proteomes" id="UP000568380">
    <property type="component" value="Unassembled WGS sequence"/>
</dbReference>
<dbReference type="RefSeq" id="WP_184973115.1">
    <property type="nucleotide sequence ID" value="NZ_JACHIN010000018.1"/>
</dbReference>
<dbReference type="Gene3D" id="2.60.120.260">
    <property type="entry name" value="Galactose-binding domain-like"/>
    <property type="match status" value="1"/>
</dbReference>
<feature type="domain" description="Xaa-Pro dipeptidyl-peptidase C-terminal" evidence="1">
    <location>
        <begin position="12"/>
        <end position="73"/>
    </location>
</feature>
<evidence type="ECO:0000313" key="3">
    <source>
        <dbReference type="Proteomes" id="UP000568380"/>
    </source>
</evidence>
<dbReference type="AlphaFoldDB" id="A0A7W8ACJ0"/>
<name>A0A7W8ACJ0_9ACTN</name>
<dbReference type="SUPFAM" id="SSF49785">
    <property type="entry name" value="Galactose-binding domain-like"/>
    <property type="match status" value="1"/>
</dbReference>
<organism evidence="2 3">
    <name type="scientific">Nonomuraea endophytica</name>
    <dbReference type="NCBI Taxonomy" id="714136"/>
    <lineage>
        <taxon>Bacteria</taxon>
        <taxon>Bacillati</taxon>
        <taxon>Actinomycetota</taxon>
        <taxon>Actinomycetes</taxon>
        <taxon>Streptosporangiales</taxon>
        <taxon>Streptosporangiaceae</taxon>
        <taxon>Nonomuraea</taxon>
    </lineage>
</organism>
<gene>
    <name evidence="2" type="ORF">HNR40_009113</name>
</gene>
<protein>
    <submittedName>
        <fullName evidence="2">Putative acyl esterase</fullName>
    </submittedName>
</protein>
<evidence type="ECO:0000313" key="2">
    <source>
        <dbReference type="EMBL" id="MBB5083608.1"/>
    </source>
</evidence>
<dbReference type="InterPro" id="IPR013736">
    <property type="entry name" value="Xaa-Pro_dipept_C"/>
</dbReference>
<proteinExistence type="predicted"/>
<dbReference type="Pfam" id="PF08530">
    <property type="entry name" value="PepX_C"/>
    <property type="match status" value="1"/>
</dbReference>
<accession>A0A7W8ACJ0</accession>
<keyword evidence="3" id="KW-1185">Reference proteome</keyword>
<comment type="caution">
    <text evidence="2">The sequence shown here is derived from an EMBL/GenBank/DDBJ whole genome shotgun (WGS) entry which is preliminary data.</text>
</comment>